<keyword evidence="7" id="KW-0325">Glycoprotein</keyword>
<keyword evidence="5 8" id="KW-1133">Transmembrane helix</keyword>
<keyword evidence="6 8" id="KW-0472">Membrane</keyword>
<dbReference type="InterPro" id="IPR000175">
    <property type="entry name" value="Na/ntran_symport"/>
</dbReference>
<dbReference type="EMBL" id="UYJE01002234">
    <property type="protein sequence ID" value="VDI08771.1"/>
    <property type="molecule type" value="Genomic_DNA"/>
</dbReference>
<evidence type="ECO:0000256" key="1">
    <source>
        <dbReference type="ARBA" id="ARBA00004141"/>
    </source>
</evidence>
<comment type="similarity">
    <text evidence="2">Belongs to the sodium:neurotransmitter symporter (SNF) (TC 2.A.22) family.</text>
</comment>
<gene>
    <name evidence="9" type="ORF">MGAL_10B057575</name>
</gene>
<keyword evidence="10" id="KW-1185">Reference proteome</keyword>
<comment type="subcellular location">
    <subcellularLocation>
        <location evidence="1">Membrane</location>
        <topology evidence="1">Multi-pass membrane protein</topology>
    </subcellularLocation>
</comment>
<dbReference type="PANTHER" id="PTHR11616">
    <property type="entry name" value="SODIUM/CHLORIDE DEPENDENT TRANSPORTER"/>
    <property type="match status" value="1"/>
</dbReference>
<feature type="transmembrane region" description="Helical" evidence="8">
    <location>
        <begin position="97"/>
        <end position="114"/>
    </location>
</feature>
<dbReference type="PROSITE" id="PS50267">
    <property type="entry name" value="NA_NEUROTRAN_SYMP_3"/>
    <property type="match status" value="1"/>
</dbReference>
<reference evidence="9" key="1">
    <citation type="submission" date="2018-11" db="EMBL/GenBank/DDBJ databases">
        <authorList>
            <person name="Alioto T."/>
            <person name="Alioto T."/>
        </authorList>
    </citation>
    <scope>NUCLEOTIDE SEQUENCE</scope>
</reference>
<comment type="caution">
    <text evidence="9">The sequence shown here is derived from an EMBL/GenBank/DDBJ whole genome shotgun (WGS) entry which is preliminary data.</text>
</comment>
<dbReference type="OrthoDB" id="6125674at2759"/>
<evidence type="ECO:0000256" key="8">
    <source>
        <dbReference type="SAM" id="Phobius"/>
    </source>
</evidence>
<dbReference type="GO" id="GO:0089718">
    <property type="term" value="P:amino acid import across plasma membrane"/>
    <property type="evidence" value="ECO:0007669"/>
    <property type="project" value="TreeGrafter"/>
</dbReference>
<dbReference type="PANTHER" id="PTHR11616:SF321">
    <property type="entry name" value="SODIUM-DEPENDENT NUTRIENT AMINO ACID TRANSPORTER 1-RELATED"/>
    <property type="match status" value="1"/>
</dbReference>
<organism evidence="9 10">
    <name type="scientific">Mytilus galloprovincialis</name>
    <name type="common">Mediterranean mussel</name>
    <dbReference type="NCBI Taxonomy" id="29158"/>
    <lineage>
        <taxon>Eukaryota</taxon>
        <taxon>Metazoa</taxon>
        <taxon>Spiralia</taxon>
        <taxon>Lophotrochozoa</taxon>
        <taxon>Mollusca</taxon>
        <taxon>Bivalvia</taxon>
        <taxon>Autobranchia</taxon>
        <taxon>Pteriomorphia</taxon>
        <taxon>Mytilida</taxon>
        <taxon>Mytiloidea</taxon>
        <taxon>Mytilidae</taxon>
        <taxon>Mytilinae</taxon>
        <taxon>Mytilus</taxon>
    </lineage>
</organism>
<dbReference type="Proteomes" id="UP000596742">
    <property type="component" value="Unassembled WGS sequence"/>
</dbReference>
<proteinExistence type="inferred from homology"/>
<dbReference type="GO" id="GO:0005886">
    <property type="term" value="C:plasma membrane"/>
    <property type="evidence" value="ECO:0007669"/>
    <property type="project" value="TreeGrafter"/>
</dbReference>
<evidence type="ECO:0000256" key="2">
    <source>
        <dbReference type="ARBA" id="ARBA00006459"/>
    </source>
</evidence>
<feature type="transmembrane region" description="Helical" evidence="8">
    <location>
        <begin position="126"/>
        <end position="143"/>
    </location>
</feature>
<evidence type="ECO:0000313" key="10">
    <source>
        <dbReference type="Proteomes" id="UP000596742"/>
    </source>
</evidence>
<feature type="transmembrane region" description="Helical" evidence="8">
    <location>
        <begin position="163"/>
        <end position="184"/>
    </location>
</feature>
<dbReference type="SUPFAM" id="SSF161070">
    <property type="entry name" value="SNF-like"/>
    <property type="match status" value="1"/>
</dbReference>
<evidence type="ECO:0000256" key="5">
    <source>
        <dbReference type="ARBA" id="ARBA00022989"/>
    </source>
</evidence>
<evidence type="ECO:0000256" key="6">
    <source>
        <dbReference type="ARBA" id="ARBA00023136"/>
    </source>
</evidence>
<name>A0A8B6CTY7_MYTGA</name>
<feature type="transmembrane region" description="Helical" evidence="8">
    <location>
        <begin position="58"/>
        <end position="77"/>
    </location>
</feature>
<dbReference type="AlphaFoldDB" id="A0A8B6CTY7"/>
<feature type="transmembrane region" description="Helical" evidence="8">
    <location>
        <begin position="16"/>
        <end position="38"/>
    </location>
</feature>
<evidence type="ECO:0000313" key="9">
    <source>
        <dbReference type="EMBL" id="VDI08771.1"/>
    </source>
</evidence>
<protein>
    <submittedName>
        <fullName evidence="9">Solute carrier family 6 (Neurotransmitter transporter, amino acid) member 5/7/9/14</fullName>
    </submittedName>
</protein>
<dbReference type="InterPro" id="IPR037272">
    <property type="entry name" value="SNS_sf"/>
</dbReference>
<accession>A0A8B6CTY7</accession>
<evidence type="ECO:0000256" key="3">
    <source>
        <dbReference type="ARBA" id="ARBA00022448"/>
    </source>
</evidence>
<sequence length="264" mass="30081">MPAAFAVLKVPPVYAMLFYLSMFISGVMFLCIAVMTIVDNIVDSLTSRYARFTDRRCCTTFVTSFLLILLLMGLGVLHMSKVGIYLIVLMDQSVVRLRFIIVILLAISLILVYVKQTFSIGERVIISIWCGLASISAAGLWIYNFQQTINNKVSYNNYYLTDVWVLISWIISAIPYIAIPAAVLHSCMSYDGSCDEKVHYLMCGSDEDERQQDYDGYYPAPEPTAPPYTYMDNNEYLYPMNNLSKNNYDAEMEPLNTNLRHTNM</sequence>
<keyword evidence="3" id="KW-0813">Transport</keyword>
<keyword evidence="4 8" id="KW-0812">Transmembrane</keyword>
<dbReference type="GO" id="GO:0005283">
    <property type="term" value="F:amino acid:sodium symporter activity"/>
    <property type="evidence" value="ECO:0007669"/>
    <property type="project" value="TreeGrafter"/>
</dbReference>
<evidence type="ECO:0000256" key="4">
    <source>
        <dbReference type="ARBA" id="ARBA00022692"/>
    </source>
</evidence>
<evidence type="ECO:0000256" key="7">
    <source>
        <dbReference type="ARBA" id="ARBA00023180"/>
    </source>
</evidence>